<dbReference type="AlphaFoldDB" id="A0A0X3AMD9"/>
<dbReference type="InterPro" id="IPR031107">
    <property type="entry name" value="Small_HSP"/>
</dbReference>
<protein>
    <submittedName>
        <fullName evidence="4">HSP20 family protein</fullName>
    </submittedName>
</protein>
<organism evidence="4 5">
    <name type="scientific">Apibacter mensalis</name>
    <dbReference type="NCBI Taxonomy" id="1586267"/>
    <lineage>
        <taxon>Bacteria</taxon>
        <taxon>Pseudomonadati</taxon>
        <taxon>Bacteroidota</taxon>
        <taxon>Flavobacteriia</taxon>
        <taxon>Flavobacteriales</taxon>
        <taxon>Weeksellaceae</taxon>
        <taxon>Apibacter</taxon>
    </lineage>
</organism>
<keyword evidence="5" id="KW-1185">Reference proteome</keyword>
<evidence type="ECO:0000313" key="5">
    <source>
        <dbReference type="Proteomes" id="UP000182761"/>
    </source>
</evidence>
<dbReference type="Proteomes" id="UP000182761">
    <property type="component" value="Unassembled WGS sequence"/>
</dbReference>
<evidence type="ECO:0000256" key="2">
    <source>
        <dbReference type="RuleBase" id="RU003616"/>
    </source>
</evidence>
<evidence type="ECO:0000256" key="1">
    <source>
        <dbReference type="PROSITE-ProRule" id="PRU00285"/>
    </source>
</evidence>
<comment type="similarity">
    <text evidence="1 2">Belongs to the small heat shock protein (HSP20) family.</text>
</comment>
<feature type="domain" description="SHSP" evidence="3">
    <location>
        <begin position="27"/>
        <end position="138"/>
    </location>
</feature>
<dbReference type="PROSITE" id="PS01031">
    <property type="entry name" value="SHSP"/>
    <property type="match status" value="1"/>
</dbReference>
<evidence type="ECO:0000313" key="4">
    <source>
        <dbReference type="EMBL" id="CVK15205.1"/>
    </source>
</evidence>
<name>A0A0X3AMD9_9FLAO</name>
<dbReference type="InterPro" id="IPR008978">
    <property type="entry name" value="HSP20-like_chaperone"/>
</dbReference>
<dbReference type="RefSeq" id="WP_055424449.1">
    <property type="nucleotide sequence ID" value="NZ_FCOR01000001.1"/>
</dbReference>
<gene>
    <name evidence="4" type="ORF">Ga0061079_10116</name>
</gene>
<dbReference type="EMBL" id="FCOR01000001">
    <property type="protein sequence ID" value="CVK15205.1"/>
    <property type="molecule type" value="Genomic_DNA"/>
</dbReference>
<dbReference type="CDD" id="cd06464">
    <property type="entry name" value="ACD_sHsps-like"/>
    <property type="match status" value="1"/>
</dbReference>
<proteinExistence type="inferred from homology"/>
<dbReference type="Gene3D" id="2.60.40.790">
    <property type="match status" value="1"/>
</dbReference>
<dbReference type="InterPro" id="IPR002068">
    <property type="entry name" value="A-crystallin/Hsp20_dom"/>
</dbReference>
<evidence type="ECO:0000259" key="3">
    <source>
        <dbReference type="PROSITE" id="PS01031"/>
    </source>
</evidence>
<sequence>MADLIKSNNKSFGNLFDEFFSNAPTWNKAEVKFPPVNISEDKENFEVDLYAPGLKKEDFKVNLAKGLLTISYDKKAETHNKKSHRMEYFQSSFKRSFTLDDSNIDTSKIHASYHDGVLKLVLPKKEQTEIATKQIEVK</sequence>
<dbReference type="OrthoDB" id="9814487at2"/>
<dbReference type="STRING" id="1586267.GCA_001418685_00016"/>
<dbReference type="SUPFAM" id="SSF49764">
    <property type="entry name" value="HSP20-like chaperones"/>
    <property type="match status" value="1"/>
</dbReference>
<dbReference type="PANTHER" id="PTHR11527">
    <property type="entry name" value="HEAT-SHOCK PROTEIN 20 FAMILY MEMBER"/>
    <property type="match status" value="1"/>
</dbReference>
<accession>A0A0X3AMD9</accession>
<reference evidence="4 5" key="1">
    <citation type="submission" date="2016-01" db="EMBL/GenBank/DDBJ databases">
        <authorList>
            <person name="McClelland M."/>
            <person name="Jain A."/>
            <person name="Saraogi P."/>
            <person name="Mendelson R."/>
            <person name="Westerman R."/>
            <person name="SanMiguel P."/>
            <person name="Csonka L."/>
        </authorList>
    </citation>
    <scope>NUCLEOTIDE SEQUENCE [LARGE SCALE GENOMIC DNA]</scope>
    <source>
        <strain evidence="4 5">R-53146</strain>
    </source>
</reference>
<dbReference type="Pfam" id="PF00011">
    <property type="entry name" value="HSP20"/>
    <property type="match status" value="1"/>
</dbReference>